<name>A0A3M7STQ2_BRAPC</name>
<evidence type="ECO:0000256" key="1">
    <source>
        <dbReference type="SAM" id="MobiDB-lite"/>
    </source>
</evidence>
<dbReference type="OrthoDB" id="10184658at2759"/>
<protein>
    <submittedName>
        <fullName evidence="2">Uncharacterized protein</fullName>
    </submittedName>
</protein>
<feature type="compositionally biased region" description="Polar residues" evidence="1">
    <location>
        <begin position="23"/>
        <end position="39"/>
    </location>
</feature>
<feature type="non-terminal residue" evidence="2">
    <location>
        <position position="1"/>
    </location>
</feature>
<organism evidence="2 3">
    <name type="scientific">Brachionus plicatilis</name>
    <name type="common">Marine rotifer</name>
    <name type="synonym">Brachionus muelleri</name>
    <dbReference type="NCBI Taxonomy" id="10195"/>
    <lineage>
        <taxon>Eukaryota</taxon>
        <taxon>Metazoa</taxon>
        <taxon>Spiralia</taxon>
        <taxon>Gnathifera</taxon>
        <taxon>Rotifera</taxon>
        <taxon>Eurotatoria</taxon>
        <taxon>Monogononta</taxon>
        <taxon>Pseudotrocha</taxon>
        <taxon>Ploima</taxon>
        <taxon>Brachionidae</taxon>
        <taxon>Brachionus</taxon>
    </lineage>
</organism>
<dbReference type="EMBL" id="REGN01000791">
    <property type="protein sequence ID" value="RNA39089.1"/>
    <property type="molecule type" value="Genomic_DNA"/>
</dbReference>
<sequence length="51" mass="5732">LCHMKELAMNIPLEKKRRPGCPKTTTNALTRQPNESHNVNDLGISVDEESD</sequence>
<proteinExistence type="predicted"/>
<reference evidence="2 3" key="1">
    <citation type="journal article" date="2018" name="Sci. Rep.">
        <title>Genomic signatures of local adaptation to the degree of environmental predictability in rotifers.</title>
        <authorList>
            <person name="Franch-Gras L."/>
            <person name="Hahn C."/>
            <person name="Garcia-Roger E.M."/>
            <person name="Carmona M.J."/>
            <person name="Serra M."/>
            <person name="Gomez A."/>
        </authorList>
    </citation>
    <scope>NUCLEOTIDE SEQUENCE [LARGE SCALE GENOMIC DNA]</scope>
    <source>
        <strain evidence="2">HYR1</strain>
    </source>
</reference>
<evidence type="ECO:0000313" key="3">
    <source>
        <dbReference type="Proteomes" id="UP000276133"/>
    </source>
</evidence>
<comment type="caution">
    <text evidence="2">The sequence shown here is derived from an EMBL/GenBank/DDBJ whole genome shotgun (WGS) entry which is preliminary data.</text>
</comment>
<accession>A0A3M7STQ2</accession>
<feature type="region of interest" description="Disordered" evidence="1">
    <location>
        <begin position="16"/>
        <end position="51"/>
    </location>
</feature>
<evidence type="ECO:0000313" key="2">
    <source>
        <dbReference type="EMBL" id="RNA39089.1"/>
    </source>
</evidence>
<dbReference type="Proteomes" id="UP000276133">
    <property type="component" value="Unassembled WGS sequence"/>
</dbReference>
<gene>
    <name evidence="2" type="ORF">BpHYR1_016861</name>
</gene>
<keyword evidence="3" id="KW-1185">Reference proteome</keyword>
<dbReference type="AlphaFoldDB" id="A0A3M7STQ2"/>